<dbReference type="InterPro" id="IPR023885">
    <property type="entry name" value="4Fe4S-binding_SPASM_dom"/>
</dbReference>
<dbReference type="Pfam" id="PF13186">
    <property type="entry name" value="SPASM"/>
    <property type="match status" value="1"/>
</dbReference>
<keyword evidence="6" id="KW-0411">Iron-sulfur</keyword>
<dbReference type="Proteomes" id="UP000058613">
    <property type="component" value="Chromosome"/>
</dbReference>
<dbReference type="SUPFAM" id="SSF102114">
    <property type="entry name" value="Radical SAM enzymes"/>
    <property type="match status" value="1"/>
</dbReference>
<dbReference type="Gene3D" id="3.20.20.70">
    <property type="entry name" value="Aldolase class I"/>
    <property type="match status" value="1"/>
</dbReference>
<feature type="domain" description="Radical SAM core" evidence="7">
    <location>
        <begin position="32"/>
        <end position="255"/>
    </location>
</feature>
<dbReference type="SFLD" id="SFLDS00029">
    <property type="entry name" value="Radical_SAM"/>
    <property type="match status" value="1"/>
</dbReference>
<dbReference type="NCBIfam" id="TIGR04085">
    <property type="entry name" value="rSAM_more_4Fe4S"/>
    <property type="match status" value="1"/>
</dbReference>
<dbReference type="SFLD" id="SFLDG01067">
    <property type="entry name" value="SPASM/twitch_domain_containing"/>
    <property type="match status" value="1"/>
</dbReference>
<dbReference type="KEGG" id="pdl:Pyrde_0575"/>
<evidence type="ECO:0000313" key="9">
    <source>
        <dbReference type="EMBL" id="OWJ54082.1"/>
    </source>
</evidence>
<dbReference type="InterPro" id="IPR017200">
    <property type="entry name" value="PqqE-like"/>
</dbReference>
<dbReference type="PATRIC" id="fig|1273541.4.peg.624"/>
<evidence type="ECO:0000256" key="1">
    <source>
        <dbReference type="ARBA" id="ARBA00001966"/>
    </source>
</evidence>
<evidence type="ECO:0000256" key="2">
    <source>
        <dbReference type="ARBA" id="ARBA00022485"/>
    </source>
</evidence>
<dbReference type="InterPro" id="IPR050377">
    <property type="entry name" value="Radical_SAM_PqqE_MftC-like"/>
</dbReference>
<dbReference type="GO" id="GO:0051539">
    <property type="term" value="F:4 iron, 4 sulfur cluster binding"/>
    <property type="evidence" value="ECO:0007669"/>
    <property type="project" value="UniProtKB-KW"/>
</dbReference>
<evidence type="ECO:0000256" key="5">
    <source>
        <dbReference type="ARBA" id="ARBA00023004"/>
    </source>
</evidence>
<dbReference type="PANTHER" id="PTHR11228">
    <property type="entry name" value="RADICAL SAM DOMAIN PROTEIN"/>
    <property type="match status" value="1"/>
</dbReference>
<evidence type="ECO:0000259" key="7">
    <source>
        <dbReference type="PROSITE" id="PS51918"/>
    </source>
</evidence>
<keyword evidence="2" id="KW-0004">4Fe-4S</keyword>
<dbReference type="SFLD" id="SFLDG01386">
    <property type="entry name" value="main_SPASM_domain-containing"/>
    <property type="match status" value="1"/>
</dbReference>
<dbReference type="EMBL" id="NCQP01000007">
    <property type="protein sequence ID" value="OWJ54082.1"/>
    <property type="molecule type" value="Genomic_DNA"/>
</dbReference>
<dbReference type="RefSeq" id="WP_055408059.1">
    <property type="nucleotide sequence ID" value="NZ_CP013011.1"/>
</dbReference>
<dbReference type="CDD" id="cd01335">
    <property type="entry name" value="Radical_SAM"/>
    <property type="match status" value="1"/>
</dbReference>
<dbReference type="GO" id="GO:0003824">
    <property type="term" value="F:catalytic activity"/>
    <property type="evidence" value="ECO:0007669"/>
    <property type="project" value="InterPro"/>
</dbReference>
<evidence type="ECO:0000313" key="11">
    <source>
        <dbReference type="Proteomes" id="UP000196694"/>
    </source>
</evidence>
<dbReference type="InterPro" id="IPR058240">
    <property type="entry name" value="rSAM_sf"/>
</dbReference>
<gene>
    <name evidence="9" type="ORF">Pdsh_09480</name>
    <name evidence="8" type="ORF">Pyrde_0575</name>
</gene>
<dbReference type="InterPro" id="IPR006638">
    <property type="entry name" value="Elp3/MiaA/NifB-like_rSAM"/>
</dbReference>
<dbReference type="PROSITE" id="PS51918">
    <property type="entry name" value="RADICAL_SAM"/>
    <property type="match status" value="1"/>
</dbReference>
<reference evidence="8 10" key="1">
    <citation type="submission" date="2015-10" db="EMBL/GenBank/DDBJ databases">
        <title>Complete genome sequence of hyperthermophilic archaeon Pyrodictium delaneyi Su06.</title>
        <authorList>
            <person name="Jung J.-H."/>
            <person name="Lin J."/>
            <person name="Holden J.F."/>
            <person name="Park C.-S."/>
        </authorList>
    </citation>
    <scope>NUCLEOTIDE SEQUENCE [LARGE SCALE GENOMIC DNA]</scope>
    <source>
        <strain evidence="8 10">Su06</strain>
    </source>
</reference>
<accession>A0A0N7JCX7</accession>
<dbReference type="Pfam" id="PF04055">
    <property type="entry name" value="Radical_SAM"/>
    <property type="match status" value="1"/>
</dbReference>
<dbReference type="EMBL" id="CP013011">
    <property type="protein sequence ID" value="ALL00625.1"/>
    <property type="molecule type" value="Genomic_DNA"/>
</dbReference>
<dbReference type="GO" id="GO:0046872">
    <property type="term" value="F:metal ion binding"/>
    <property type="evidence" value="ECO:0007669"/>
    <property type="project" value="UniProtKB-KW"/>
</dbReference>
<protein>
    <submittedName>
        <fullName evidence="8">Radical SAM domain containing protein</fullName>
    </submittedName>
    <submittedName>
        <fullName evidence="9">Radical SAM/SPASM domain-containing protein</fullName>
    </submittedName>
</protein>
<dbReference type="STRING" id="1273541.Pyrde_0575"/>
<evidence type="ECO:0000256" key="3">
    <source>
        <dbReference type="ARBA" id="ARBA00022691"/>
    </source>
</evidence>
<proteinExistence type="predicted"/>
<sequence>MIPVTVMVAGKGTVSTRIKGHYGPRRPSKFSDVLRPIVFWNITYQCNLKCAHCYINALQNKLPKELSTEEARRLSQEMVEIGIPLVVVTGGEPLVRDDFWDIMEPMANKQRPRLSLSTNGTLITRDVAEKLASYGFVYVGISIDSVKPGWHDKFRGVEGAFEATLRGIKNSIDAGIDVGIRTTITRYNVKEVPEILRWSYDMGIKRISLYILDTVGRGTGIKDWLPTHDQLKWLADVLIDEARKYADAMEILIVRGQFMGIYIADKISRTNEEFIDYIKMLDAQGNCGRKSVSIYPDGSVKPCQFVDWVSLGNVREKPLREILNPENPELKPFLEIERHLRGPRCSKCPFRRICGGGSRGRALEFYGDEWGDDPLCFIDPIEIAKKRGIDPAAIV</sequence>
<evidence type="ECO:0000256" key="4">
    <source>
        <dbReference type="ARBA" id="ARBA00022723"/>
    </source>
</evidence>
<dbReference type="AlphaFoldDB" id="A0A0N7JCX7"/>
<evidence type="ECO:0000313" key="8">
    <source>
        <dbReference type="EMBL" id="ALL00625.1"/>
    </source>
</evidence>
<dbReference type="PANTHER" id="PTHR11228:SF7">
    <property type="entry name" value="PQQA PEPTIDE CYCLASE"/>
    <property type="match status" value="1"/>
</dbReference>
<evidence type="ECO:0000313" key="10">
    <source>
        <dbReference type="Proteomes" id="UP000058613"/>
    </source>
</evidence>
<comment type="cofactor">
    <cofactor evidence="1">
        <name>[4Fe-4S] cluster</name>
        <dbReference type="ChEBI" id="CHEBI:49883"/>
    </cofactor>
</comment>
<evidence type="ECO:0000256" key="6">
    <source>
        <dbReference type="ARBA" id="ARBA00023014"/>
    </source>
</evidence>
<dbReference type="SMART" id="SM00729">
    <property type="entry name" value="Elp3"/>
    <property type="match status" value="1"/>
</dbReference>
<dbReference type="GeneID" id="26098911"/>
<dbReference type="InterPro" id="IPR013785">
    <property type="entry name" value="Aldolase_TIM"/>
</dbReference>
<keyword evidence="11" id="KW-1185">Reference proteome</keyword>
<dbReference type="InterPro" id="IPR007197">
    <property type="entry name" value="rSAM"/>
</dbReference>
<dbReference type="GO" id="GO:0006783">
    <property type="term" value="P:heme biosynthetic process"/>
    <property type="evidence" value="ECO:0007669"/>
    <property type="project" value="TreeGrafter"/>
</dbReference>
<dbReference type="Proteomes" id="UP000196694">
    <property type="component" value="Unassembled WGS sequence"/>
</dbReference>
<keyword evidence="3" id="KW-0949">S-adenosyl-L-methionine</keyword>
<name>A0A0N7JCX7_9CREN</name>
<keyword evidence="4" id="KW-0479">Metal-binding</keyword>
<organism evidence="8 10">
    <name type="scientific">Pyrodictium delaneyi</name>
    <dbReference type="NCBI Taxonomy" id="1273541"/>
    <lineage>
        <taxon>Archaea</taxon>
        <taxon>Thermoproteota</taxon>
        <taxon>Thermoprotei</taxon>
        <taxon>Desulfurococcales</taxon>
        <taxon>Pyrodictiaceae</taxon>
        <taxon>Pyrodictium</taxon>
    </lineage>
</organism>
<dbReference type="PIRSF" id="PIRSF037420">
    <property type="entry name" value="PQQ_syn_pqqE"/>
    <property type="match status" value="1"/>
</dbReference>
<dbReference type="OrthoDB" id="30736at2157"/>
<reference evidence="9 11" key="2">
    <citation type="submission" date="2017-05" db="EMBL/GenBank/DDBJ databases">
        <title>The draft genome of the hyperthermophilic archaeon 'Pyrodictium delaneyi strain Hulk', an iron and nitrate reducer, reveals the capacity for sulfate reduction.</title>
        <authorList>
            <person name="Demey L.M."/>
            <person name="Miller C."/>
            <person name="Manzella M."/>
            <person name="Reguera G."/>
            <person name="Kashefi K."/>
        </authorList>
    </citation>
    <scope>NUCLEOTIDE SEQUENCE [LARGE SCALE GENOMIC DNA]</scope>
    <source>
        <strain evidence="9 11">Hulk</strain>
    </source>
</reference>
<keyword evidence="5" id="KW-0408">Iron</keyword>